<evidence type="ECO:0000313" key="1">
    <source>
        <dbReference type="EMBL" id="GAF91035.1"/>
    </source>
</evidence>
<dbReference type="AlphaFoldDB" id="X0URE4"/>
<dbReference type="InterPro" id="IPR029056">
    <property type="entry name" value="Ribokinase-like"/>
</dbReference>
<dbReference type="Gene3D" id="3.40.1190.20">
    <property type="match status" value="1"/>
</dbReference>
<reference evidence="1" key="1">
    <citation type="journal article" date="2014" name="Front. Microbiol.">
        <title>High frequency of phylogenetically diverse reductive dehalogenase-homologous genes in deep subseafloor sedimentary metagenomes.</title>
        <authorList>
            <person name="Kawai M."/>
            <person name="Futagami T."/>
            <person name="Toyoda A."/>
            <person name="Takaki Y."/>
            <person name="Nishi S."/>
            <person name="Hori S."/>
            <person name="Arai W."/>
            <person name="Tsubouchi T."/>
            <person name="Morono Y."/>
            <person name="Uchiyama I."/>
            <person name="Ito T."/>
            <person name="Fujiyama A."/>
            <person name="Inagaki F."/>
            <person name="Takami H."/>
        </authorList>
    </citation>
    <scope>NUCLEOTIDE SEQUENCE</scope>
    <source>
        <strain evidence="1">Expedition CK06-06</strain>
    </source>
</reference>
<organism evidence="1">
    <name type="scientific">marine sediment metagenome</name>
    <dbReference type="NCBI Taxonomy" id="412755"/>
    <lineage>
        <taxon>unclassified sequences</taxon>
        <taxon>metagenomes</taxon>
        <taxon>ecological metagenomes</taxon>
    </lineage>
</organism>
<protein>
    <recommendedName>
        <fullName evidence="2">Carbohydrate kinase PfkB domain-containing protein</fullName>
    </recommendedName>
</protein>
<dbReference type="SUPFAM" id="SSF53613">
    <property type="entry name" value="Ribokinase-like"/>
    <property type="match status" value="1"/>
</dbReference>
<dbReference type="EMBL" id="BARS01016813">
    <property type="protein sequence ID" value="GAF91035.1"/>
    <property type="molecule type" value="Genomic_DNA"/>
</dbReference>
<accession>X0URE4</accession>
<proteinExistence type="predicted"/>
<feature type="non-terminal residue" evidence="1">
    <location>
        <position position="88"/>
    </location>
</feature>
<comment type="caution">
    <text evidence="1">The sequence shown here is derived from an EMBL/GenBank/DDBJ whole genome shotgun (WGS) entry which is preliminary data.</text>
</comment>
<evidence type="ECO:0008006" key="2">
    <source>
        <dbReference type="Google" id="ProtNLM"/>
    </source>
</evidence>
<gene>
    <name evidence="1" type="ORF">S01H1_27590</name>
</gene>
<sequence>MKKERINEILTHIKNVKIAVYGDFCLDAYWLLDPHGSEVSVETGLQARAVGKHYYSLGGASNVVANLAALEPAAIQVIGAIGDDIFGR</sequence>
<name>X0URE4_9ZZZZ</name>